<name>A0A239BUJ5_9ACTN</name>
<keyword evidence="3 7" id="KW-0812">Transmembrane</keyword>
<dbReference type="OrthoDB" id="5125307at2"/>
<comment type="subcellular location">
    <subcellularLocation>
        <location evidence="1">Cell membrane</location>
        <topology evidence="1">Multi-pass membrane protein</topology>
    </subcellularLocation>
</comment>
<gene>
    <name evidence="9" type="ORF">SAMN04488107_1442</name>
</gene>
<evidence type="ECO:0000256" key="3">
    <source>
        <dbReference type="ARBA" id="ARBA00022692"/>
    </source>
</evidence>
<dbReference type="GO" id="GO:0005886">
    <property type="term" value="C:plasma membrane"/>
    <property type="evidence" value="ECO:0007669"/>
    <property type="project" value="UniProtKB-SubCell"/>
</dbReference>
<evidence type="ECO:0000256" key="2">
    <source>
        <dbReference type="ARBA" id="ARBA00022475"/>
    </source>
</evidence>
<keyword evidence="5 7" id="KW-0472">Membrane</keyword>
<organism evidence="9 10">
    <name type="scientific">Geodermatophilus saharensis</name>
    <dbReference type="NCBI Taxonomy" id="1137994"/>
    <lineage>
        <taxon>Bacteria</taxon>
        <taxon>Bacillati</taxon>
        <taxon>Actinomycetota</taxon>
        <taxon>Actinomycetes</taxon>
        <taxon>Geodermatophilales</taxon>
        <taxon>Geodermatophilaceae</taxon>
        <taxon>Geodermatophilus</taxon>
    </lineage>
</organism>
<evidence type="ECO:0000256" key="7">
    <source>
        <dbReference type="SAM" id="Phobius"/>
    </source>
</evidence>
<sequence length="90" mass="10265">MTSTRSARRPAAGRARTRSRRPRRWADLSPRQQGLLLTLGAVQLSLAVAAWTDLARRRPDQVHGRKAAWAAVIAVNWIGPLAWFRWGRRR</sequence>
<dbReference type="RefSeq" id="WP_089403149.1">
    <property type="nucleotide sequence ID" value="NZ_FZOH01000002.1"/>
</dbReference>
<keyword evidence="2" id="KW-1003">Cell membrane</keyword>
<evidence type="ECO:0000256" key="1">
    <source>
        <dbReference type="ARBA" id="ARBA00004651"/>
    </source>
</evidence>
<accession>A0A239BUJ5</accession>
<evidence type="ECO:0000256" key="4">
    <source>
        <dbReference type="ARBA" id="ARBA00022989"/>
    </source>
</evidence>
<protein>
    <submittedName>
        <fullName evidence="9">Phospholipase_D-nuclease N-terminal</fullName>
    </submittedName>
</protein>
<keyword evidence="4 7" id="KW-1133">Transmembrane helix</keyword>
<dbReference type="AlphaFoldDB" id="A0A239BUJ5"/>
<dbReference type="EMBL" id="FZOH01000002">
    <property type="protein sequence ID" value="SNS11596.1"/>
    <property type="molecule type" value="Genomic_DNA"/>
</dbReference>
<proteinExistence type="predicted"/>
<feature type="compositionally biased region" description="Low complexity" evidence="6">
    <location>
        <begin position="1"/>
        <end position="14"/>
    </location>
</feature>
<evidence type="ECO:0000256" key="6">
    <source>
        <dbReference type="SAM" id="MobiDB-lite"/>
    </source>
</evidence>
<reference evidence="10" key="1">
    <citation type="submission" date="2017-06" db="EMBL/GenBank/DDBJ databases">
        <authorList>
            <person name="Varghese N."/>
            <person name="Submissions S."/>
        </authorList>
    </citation>
    <scope>NUCLEOTIDE SEQUENCE [LARGE SCALE GENOMIC DNA]</scope>
    <source>
        <strain evidence="10">DSM 45423</strain>
    </source>
</reference>
<keyword evidence="10" id="KW-1185">Reference proteome</keyword>
<dbReference type="Pfam" id="PF13396">
    <property type="entry name" value="PLDc_N"/>
    <property type="match status" value="1"/>
</dbReference>
<evidence type="ECO:0000259" key="8">
    <source>
        <dbReference type="Pfam" id="PF13396"/>
    </source>
</evidence>
<evidence type="ECO:0000256" key="5">
    <source>
        <dbReference type="ARBA" id="ARBA00023136"/>
    </source>
</evidence>
<feature type="region of interest" description="Disordered" evidence="6">
    <location>
        <begin position="1"/>
        <end position="24"/>
    </location>
</feature>
<evidence type="ECO:0000313" key="10">
    <source>
        <dbReference type="Proteomes" id="UP000198386"/>
    </source>
</evidence>
<dbReference type="Proteomes" id="UP000198386">
    <property type="component" value="Unassembled WGS sequence"/>
</dbReference>
<feature type="transmembrane region" description="Helical" evidence="7">
    <location>
        <begin position="68"/>
        <end position="86"/>
    </location>
</feature>
<feature type="domain" description="Cardiolipin synthase N-terminal" evidence="8">
    <location>
        <begin position="46"/>
        <end position="88"/>
    </location>
</feature>
<dbReference type="InterPro" id="IPR027379">
    <property type="entry name" value="CLS_N"/>
</dbReference>
<evidence type="ECO:0000313" key="9">
    <source>
        <dbReference type="EMBL" id="SNS11596.1"/>
    </source>
</evidence>